<proteinExistence type="predicted"/>
<evidence type="ECO:0000313" key="2">
    <source>
        <dbReference type="Proteomes" id="UP000091967"/>
    </source>
</evidence>
<dbReference type="Proteomes" id="UP000091967">
    <property type="component" value="Unassembled WGS sequence"/>
</dbReference>
<dbReference type="AlphaFoldDB" id="A0A1B8B6X9"/>
<keyword evidence="2" id="KW-1185">Reference proteome</keyword>
<accession>A0A1B8B6X9</accession>
<evidence type="ECO:0000313" key="1">
    <source>
        <dbReference type="EMBL" id="OBS28465.1"/>
    </source>
</evidence>
<comment type="caution">
    <text evidence="1">The sequence shown here is derived from an EMBL/GenBank/DDBJ whole genome shotgun (WGS) entry which is preliminary data.</text>
</comment>
<name>A0A1B8B6X9_FUSPO</name>
<dbReference type="OrthoDB" id="5986190at2759"/>
<reference evidence="1 2" key="1">
    <citation type="submission" date="2016-06" db="EMBL/GenBank/DDBJ databases">
        <title>Living apart together: crosstalk between the core and supernumerary genomes in a fungal plant pathogen.</title>
        <authorList>
            <person name="Vanheule A."/>
            <person name="Audenaert K."/>
            <person name="Warris S."/>
            <person name="Van De Geest H."/>
            <person name="Schijlen E."/>
            <person name="Hofte M."/>
            <person name="De Saeger S."/>
            <person name="Haesaert G."/>
            <person name="Waalwijk C."/>
            <person name="Van Der Lee T."/>
        </authorList>
    </citation>
    <scope>NUCLEOTIDE SEQUENCE [LARGE SCALE GENOMIC DNA]</scope>
    <source>
        <strain evidence="1 2">2516</strain>
    </source>
</reference>
<sequence>MSTTAPPALHPAGVIRAIPYPRNEDLVYRQDLMKRLDDLLPSTPESCSAALWGLGGSATFSADYKTIGKKLGIDDKLSATHLLDAVRAAIESSPNWLMIIDNADNPSMFGVGQQVKTEEETEQQNQNVCGSISCAPQDTVLWTSRDGHITGTLVAARRSVEERSMKQGVFLREY</sequence>
<organism evidence="1 2">
    <name type="scientific">Fusarium poae</name>
    <dbReference type="NCBI Taxonomy" id="36050"/>
    <lineage>
        <taxon>Eukaryota</taxon>
        <taxon>Fungi</taxon>
        <taxon>Dikarya</taxon>
        <taxon>Ascomycota</taxon>
        <taxon>Pezizomycotina</taxon>
        <taxon>Sordariomycetes</taxon>
        <taxon>Hypocreomycetidae</taxon>
        <taxon>Hypocreales</taxon>
        <taxon>Nectriaceae</taxon>
        <taxon>Fusarium</taxon>
    </lineage>
</organism>
<dbReference type="EMBL" id="LYXU01000001">
    <property type="protein sequence ID" value="OBS28465.1"/>
    <property type="molecule type" value="Genomic_DNA"/>
</dbReference>
<gene>
    <name evidence="1" type="ORF">FPOA_02403</name>
</gene>
<dbReference type="STRING" id="36050.A0A1B8B6X9"/>
<protein>
    <submittedName>
        <fullName evidence="1">Uncharacterized protein</fullName>
    </submittedName>
</protein>